<feature type="region of interest" description="Disordered" evidence="1">
    <location>
        <begin position="1"/>
        <end position="52"/>
    </location>
</feature>
<reference evidence="2" key="2">
    <citation type="journal article" date="2015" name="Data Brief">
        <title>Shoot transcriptome of the giant reed, Arundo donax.</title>
        <authorList>
            <person name="Barrero R.A."/>
            <person name="Guerrero F.D."/>
            <person name="Moolhuijzen P."/>
            <person name="Goolsby J.A."/>
            <person name="Tidwell J."/>
            <person name="Bellgard S.E."/>
            <person name="Bellgard M.I."/>
        </authorList>
    </citation>
    <scope>NUCLEOTIDE SEQUENCE</scope>
    <source>
        <tissue evidence="2">Shoot tissue taken approximately 20 cm above the soil surface</tissue>
    </source>
</reference>
<proteinExistence type="predicted"/>
<protein>
    <submittedName>
        <fullName evidence="2">Uncharacterized protein</fullName>
    </submittedName>
</protein>
<dbReference type="EMBL" id="GBRH01179772">
    <property type="protein sequence ID" value="JAE18124.1"/>
    <property type="molecule type" value="Transcribed_RNA"/>
</dbReference>
<evidence type="ECO:0000256" key="1">
    <source>
        <dbReference type="SAM" id="MobiDB-lite"/>
    </source>
</evidence>
<organism evidence="2">
    <name type="scientific">Arundo donax</name>
    <name type="common">Giant reed</name>
    <name type="synonym">Donax arundinaceus</name>
    <dbReference type="NCBI Taxonomy" id="35708"/>
    <lineage>
        <taxon>Eukaryota</taxon>
        <taxon>Viridiplantae</taxon>
        <taxon>Streptophyta</taxon>
        <taxon>Embryophyta</taxon>
        <taxon>Tracheophyta</taxon>
        <taxon>Spermatophyta</taxon>
        <taxon>Magnoliopsida</taxon>
        <taxon>Liliopsida</taxon>
        <taxon>Poales</taxon>
        <taxon>Poaceae</taxon>
        <taxon>PACMAD clade</taxon>
        <taxon>Arundinoideae</taxon>
        <taxon>Arundineae</taxon>
        <taxon>Arundo</taxon>
    </lineage>
</organism>
<reference evidence="2" key="1">
    <citation type="submission" date="2014-09" db="EMBL/GenBank/DDBJ databases">
        <authorList>
            <person name="Magalhaes I.L.F."/>
            <person name="Oliveira U."/>
            <person name="Santos F.R."/>
            <person name="Vidigal T.H.D.A."/>
            <person name="Brescovit A.D."/>
            <person name="Santos A.J."/>
        </authorList>
    </citation>
    <scope>NUCLEOTIDE SEQUENCE</scope>
    <source>
        <tissue evidence="2">Shoot tissue taken approximately 20 cm above the soil surface</tissue>
    </source>
</reference>
<accession>A0A0A9G3W3</accession>
<evidence type="ECO:0000313" key="2">
    <source>
        <dbReference type="EMBL" id="JAE18124.1"/>
    </source>
</evidence>
<sequence>MFLPCAGNTPSKDDAAPASASSVVLTAVQKVPSTMRSKTGGSGGAEEGSGAP</sequence>
<dbReference type="AlphaFoldDB" id="A0A0A9G3W3"/>
<feature type="compositionally biased region" description="Gly residues" evidence="1">
    <location>
        <begin position="40"/>
        <end position="52"/>
    </location>
</feature>
<name>A0A0A9G3W3_ARUDO</name>